<name>A0ABQ8T3F9_PERAM</name>
<organism evidence="2 3">
    <name type="scientific">Periplaneta americana</name>
    <name type="common">American cockroach</name>
    <name type="synonym">Blatta americana</name>
    <dbReference type="NCBI Taxonomy" id="6978"/>
    <lineage>
        <taxon>Eukaryota</taxon>
        <taxon>Metazoa</taxon>
        <taxon>Ecdysozoa</taxon>
        <taxon>Arthropoda</taxon>
        <taxon>Hexapoda</taxon>
        <taxon>Insecta</taxon>
        <taxon>Pterygota</taxon>
        <taxon>Neoptera</taxon>
        <taxon>Polyneoptera</taxon>
        <taxon>Dictyoptera</taxon>
        <taxon>Blattodea</taxon>
        <taxon>Blattoidea</taxon>
        <taxon>Blattidae</taxon>
        <taxon>Blattinae</taxon>
        <taxon>Periplaneta</taxon>
    </lineage>
</organism>
<reference evidence="2 3" key="1">
    <citation type="journal article" date="2022" name="Allergy">
        <title>Genome assembly and annotation of Periplaneta americana reveal a comprehensive cockroach allergen profile.</title>
        <authorList>
            <person name="Wang L."/>
            <person name="Xiong Q."/>
            <person name="Saelim N."/>
            <person name="Wang L."/>
            <person name="Nong W."/>
            <person name="Wan A.T."/>
            <person name="Shi M."/>
            <person name="Liu X."/>
            <person name="Cao Q."/>
            <person name="Hui J.H.L."/>
            <person name="Sookrung N."/>
            <person name="Leung T.F."/>
            <person name="Tungtrongchitr A."/>
            <person name="Tsui S.K.W."/>
        </authorList>
    </citation>
    <scope>NUCLEOTIDE SEQUENCE [LARGE SCALE GENOMIC DNA]</scope>
    <source>
        <strain evidence="2">PWHHKU_190912</strain>
    </source>
</reference>
<gene>
    <name evidence="2" type="ORF">ANN_08662</name>
</gene>
<evidence type="ECO:0008006" key="4">
    <source>
        <dbReference type="Google" id="ProtNLM"/>
    </source>
</evidence>
<evidence type="ECO:0000313" key="2">
    <source>
        <dbReference type="EMBL" id="KAJ4440521.1"/>
    </source>
</evidence>
<protein>
    <recommendedName>
        <fullName evidence="4">Reverse transcriptase domain-containing protein</fullName>
    </recommendedName>
</protein>
<feature type="region of interest" description="Disordered" evidence="1">
    <location>
        <begin position="257"/>
        <end position="287"/>
    </location>
</feature>
<keyword evidence="3" id="KW-1185">Reference proteome</keyword>
<evidence type="ECO:0000256" key="1">
    <source>
        <dbReference type="SAM" id="MobiDB-lite"/>
    </source>
</evidence>
<evidence type="ECO:0000313" key="3">
    <source>
        <dbReference type="Proteomes" id="UP001148838"/>
    </source>
</evidence>
<accession>A0ABQ8T3F9</accession>
<dbReference type="Proteomes" id="UP001148838">
    <property type="component" value="Unassembled WGS sequence"/>
</dbReference>
<sequence length="315" mass="36377">MPKILTKGWFTINRKRESERKRKRKVHDNRDGLELNGLHQLLVYADDVNALGENPETIRENTEILLEAIGIRNDVSVNVRISCWKKGISCENKISDHPTTGKGQLIVNMLNKLRDFSRKLTLFVSEFREDRISFSLFDVEDLCTFSKAFEFLPVFYIVELRKVSSSNLIRSSITIHSLMVSHKRNRNSISGSIVHYRRYVRFKFVEYGEVVLITEDVQNVHLLLEYRPHIDVSLTCEHDPKLQEYCICPQNMPQFDSEGIPNQAPETNKPMILNGPTSRNRESSDQVSVEAKQLGQLYLSIDQETFDPSTGEPFD</sequence>
<dbReference type="EMBL" id="JAJSOF020000017">
    <property type="protein sequence ID" value="KAJ4440521.1"/>
    <property type="molecule type" value="Genomic_DNA"/>
</dbReference>
<proteinExistence type="predicted"/>
<comment type="caution">
    <text evidence="2">The sequence shown here is derived from an EMBL/GenBank/DDBJ whole genome shotgun (WGS) entry which is preliminary data.</text>
</comment>